<feature type="region of interest" description="Disordered" evidence="1">
    <location>
        <begin position="260"/>
        <end position="281"/>
    </location>
</feature>
<name>A0ABW4ASW8_9ACTN</name>
<dbReference type="Proteomes" id="UP001597183">
    <property type="component" value="Unassembled WGS sequence"/>
</dbReference>
<protein>
    <recommendedName>
        <fullName evidence="4">ATP-binding protein</fullName>
    </recommendedName>
</protein>
<accession>A0ABW4ASW8</accession>
<gene>
    <name evidence="2" type="ORF">ACFQ5G_49085</name>
</gene>
<sequence>MIEPDQRLVLTDLRRLDRAATDDVWTDLETHLDDLNEAAAAAVLQAFEEAEARRTGSPPGVVVEGGPGSGRTHLLRWARERVQQREGYFFAMGLTDGHAFWAAVVHTLLRGLRRSGHYRHSQLAMFLERLSERAEIPSTLRRQIRGQAPLTPAALDAFVTGVRTADPEAGRDCRFTLRALVLLAATDPDVADLGESWLLSLAEPAPADAERWGLPRVGKSEQDVAVEISRLLALTGPSLLAVHRIDVILAQSAPAHTVAATSPAADSAPGGSEHIAAGLGQSGSGRTAAMVVDLSRGLSDLREKLFRTVTVVACRPASWRLIRDGAPGDHFRPEIRLEPLPSRAVAERLIAARFTPFFEAAEFKPPYPTWPIRPEAFDGTPGHTPRQLIDHAGRHIRRCLARNEILSPADLGAHRDREAPPVDVERLARLGERLTRLAAEADVTAALDPATEDAVMPRLLAAGLRAWVIERGGGRFTVPPVEPGHPAAHAWLCESLDPATGDEAHWYLRGLAHPGARAVQARLARLRSVAALDPAVRRRRVIVLRDDEWPGGPVGDRVRREFLDLGGTITAVGLDDLRVFAALAVLLDEDDPVLPEFLRAQRPAAGTALLGTLLGDTAR</sequence>
<organism evidence="2 3">
    <name type="scientific">Actinoplanes sichuanensis</name>
    <dbReference type="NCBI Taxonomy" id="512349"/>
    <lineage>
        <taxon>Bacteria</taxon>
        <taxon>Bacillati</taxon>
        <taxon>Actinomycetota</taxon>
        <taxon>Actinomycetes</taxon>
        <taxon>Micromonosporales</taxon>
        <taxon>Micromonosporaceae</taxon>
        <taxon>Actinoplanes</taxon>
    </lineage>
</organism>
<comment type="caution">
    <text evidence="2">The sequence shown here is derived from an EMBL/GenBank/DDBJ whole genome shotgun (WGS) entry which is preliminary data.</text>
</comment>
<evidence type="ECO:0008006" key="4">
    <source>
        <dbReference type="Google" id="ProtNLM"/>
    </source>
</evidence>
<dbReference type="RefSeq" id="WP_317791826.1">
    <property type="nucleotide sequence ID" value="NZ_AP028461.1"/>
</dbReference>
<evidence type="ECO:0000256" key="1">
    <source>
        <dbReference type="SAM" id="MobiDB-lite"/>
    </source>
</evidence>
<keyword evidence="3" id="KW-1185">Reference proteome</keyword>
<evidence type="ECO:0000313" key="2">
    <source>
        <dbReference type="EMBL" id="MFD1373338.1"/>
    </source>
</evidence>
<dbReference type="EMBL" id="JBHTMK010000065">
    <property type="protein sequence ID" value="MFD1373338.1"/>
    <property type="molecule type" value="Genomic_DNA"/>
</dbReference>
<proteinExistence type="predicted"/>
<reference evidence="3" key="1">
    <citation type="journal article" date="2019" name="Int. J. Syst. Evol. Microbiol.">
        <title>The Global Catalogue of Microorganisms (GCM) 10K type strain sequencing project: providing services to taxonomists for standard genome sequencing and annotation.</title>
        <authorList>
            <consortium name="The Broad Institute Genomics Platform"/>
            <consortium name="The Broad Institute Genome Sequencing Center for Infectious Disease"/>
            <person name="Wu L."/>
            <person name="Ma J."/>
        </authorList>
    </citation>
    <scope>NUCLEOTIDE SEQUENCE [LARGE SCALE GENOMIC DNA]</scope>
    <source>
        <strain evidence="3">CCM 7526</strain>
    </source>
</reference>
<evidence type="ECO:0000313" key="3">
    <source>
        <dbReference type="Proteomes" id="UP001597183"/>
    </source>
</evidence>